<organism evidence="9 10">
    <name type="scientific">Tichowtungia aerotolerans</name>
    <dbReference type="NCBI Taxonomy" id="2697043"/>
    <lineage>
        <taxon>Bacteria</taxon>
        <taxon>Pseudomonadati</taxon>
        <taxon>Kiritimatiellota</taxon>
        <taxon>Tichowtungiia</taxon>
        <taxon>Tichowtungiales</taxon>
        <taxon>Tichowtungiaceae</taxon>
        <taxon>Tichowtungia</taxon>
    </lineage>
</organism>
<dbReference type="GO" id="GO:0016757">
    <property type="term" value="F:glycosyltransferase activity"/>
    <property type="evidence" value="ECO:0007669"/>
    <property type="project" value="UniProtKB-KW"/>
</dbReference>
<dbReference type="Gene3D" id="2.70.98.40">
    <property type="entry name" value="Glycoside hydrolase, family 65, N-terminal domain"/>
    <property type="match status" value="1"/>
</dbReference>
<dbReference type="Pfam" id="PF03633">
    <property type="entry name" value="Glyco_hydro_65C"/>
    <property type="match status" value="1"/>
</dbReference>
<dbReference type="EMBL" id="CP047593">
    <property type="protein sequence ID" value="QHI69150.1"/>
    <property type="molecule type" value="Genomic_DNA"/>
</dbReference>
<evidence type="ECO:0000256" key="4">
    <source>
        <dbReference type="PIRSR" id="PIRSR036289-50"/>
    </source>
</evidence>
<feature type="domain" description="Glycoside hydrolase family 65 N-terminal" evidence="8">
    <location>
        <begin position="12"/>
        <end position="266"/>
    </location>
</feature>
<dbReference type="GO" id="GO:0005975">
    <property type="term" value="P:carbohydrate metabolic process"/>
    <property type="evidence" value="ECO:0007669"/>
    <property type="project" value="InterPro"/>
</dbReference>
<comment type="similarity">
    <text evidence="1">Belongs to the glycosyl hydrolase 65 family.</text>
</comment>
<evidence type="ECO:0000259" key="6">
    <source>
        <dbReference type="Pfam" id="PF03632"/>
    </source>
</evidence>
<evidence type="ECO:0000313" key="9">
    <source>
        <dbReference type="EMBL" id="QHI69150.1"/>
    </source>
</evidence>
<evidence type="ECO:0000259" key="8">
    <source>
        <dbReference type="Pfam" id="PF03636"/>
    </source>
</evidence>
<feature type="active site" description="Proton donor" evidence="4">
    <location>
        <position position="485"/>
    </location>
</feature>
<feature type="domain" description="Glycoside hydrolase family 65 C-terminal" evidence="7">
    <location>
        <begin position="669"/>
        <end position="704"/>
    </location>
</feature>
<protein>
    <recommendedName>
        <fullName evidence="11">Glycoside hydrolase family 65 protein</fullName>
    </recommendedName>
</protein>
<evidence type="ECO:0000259" key="7">
    <source>
        <dbReference type="Pfam" id="PF03633"/>
    </source>
</evidence>
<dbReference type="InterPro" id="IPR005195">
    <property type="entry name" value="Glyco_hydro_65_M"/>
</dbReference>
<dbReference type="GO" id="GO:0030246">
    <property type="term" value="F:carbohydrate binding"/>
    <property type="evidence" value="ECO:0007669"/>
    <property type="project" value="InterPro"/>
</dbReference>
<dbReference type="SUPFAM" id="SSF48208">
    <property type="entry name" value="Six-hairpin glycosidases"/>
    <property type="match status" value="1"/>
</dbReference>
<evidence type="ECO:0000256" key="2">
    <source>
        <dbReference type="ARBA" id="ARBA00022676"/>
    </source>
</evidence>
<sequence>MSQFSNEWSISESVYHPANERTGGTLFCIGNGLMGLRGSYEELGTKEVQGLFAAGVYRKSIEQQFCIADTFCRKKYIFDEELMPTPEEMYLIQNLPDPLYCKIWLNGEPFRMWDGNLLEYNRTLDLKTGVLHRTVRWDDGKGNITSLKFRRFCSMDERHLIAQEISITPENWSGEVKIESGIDASLNNEYAESVVAETPAGLTLKSEVQGGAVAFQCLETRLHRGASIPLEWDSEIKLRRYKKIATVRAEQGKTLMLEKFSTLYSTQDETPQEAAEMLVKKAAAEGFSQCLEESSRVWKELWEQADIRIEGDSESQRKIRYALFHLIIASPQTDSRVSIGAKALSGQGYSGHVFWDTDINLAPFYQWVFPEWGGAHVRYRHRNLADARAYAASEGRSGARYPWQTSIGGFEHAPVAITCSRTQIHVTADIAYCALRYADISGDFEWLETDGAEMIRECARYMVERVEYNEEKDRFEIHGVGGPDEYHPLTDNNAYTNWLTAYVLRRAAALSDDADERFQWMDIAEKMVCPVDEKTGLIPQCDGFFDLKDSWEITGSDWGGPGAEYHECKGLKQPDVVLLTVLLPQLFKEKYLRANWDYYERFILHGSSLSPSIHALVAARIGLMDKAMDYFNLSADFDTLDVNKDTWAGIHIGNFGGLWQALAYGFAGLQVRDGQLCTDPHLPEQWKSLSFNVWYQGTQHRIEVCNRPEAEPVLA</sequence>
<dbReference type="PANTHER" id="PTHR11051:SF8">
    <property type="entry name" value="PROTEIN-GLUCOSYLGALACTOSYLHYDROXYLYSINE GLUCOSIDASE"/>
    <property type="match status" value="1"/>
</dbReference>
<dbReference type="InterPro" id="IPR011013">
    <property type="entry name" value="Gal_mutarotase_sf_dom"/>
</dbReference>
<dbReference type="InterPro" id="IPR037018">
    <property type="entry name" value="GH65_N"/>
</dbReference>
<dbReference type="RefSeq" id="WP_160628176.1">
    <property type="nucleotide sequence ID" value="NZ_CP047593.1"/>
</dbReference>
<evidence type="ECO:0000256" key="1">
    <source>
        <dbReference type="ARBA" id="ARBA00006768"/>
    </source>
</evidence>
<dbReference type="KEGG" id="taer:GT409_06700"/>
<dbReference type="Proteomes" id="UP000464954">
    <property type="component" value="Chromosome"/>
</dbReference>
<dbReference type="PANTHER" id="PTHR11051">
    <property type="entry name" value="GLYCOSYL HYDROLASE-RELATED"/>
    <property type="match status" value="1"/>
</dbReference>
<dbReference type="InterPro" id="IPR005196">
    <property type="entry name" value="Glyco_hydro_65_N"/>
</dbReference>
<dbReference type="InterPro" id="IPR005194">
    <property type="entry name" value="Glyco_hydro_65_C"/>
</dbReference>
<feature type="binding site" evidence="5">
    <location>
        <begin position="572"/>
        <end position="573"/>
    </location>
    <ligand>
        <name>substrate</name>
    </ligand>
</feature>
<accession>A0A6P1M3G6</accession>
<dbReference type="PIRSF" id="PIRSF036289">
    <property type="entry name" value="Glycosyl_hydrolase_malt_phosph"/>
    <property type="match status" value="1"/>
</dbReference>
<dbReference type="InterPro" id="IPR008928">
    <property type="entry name" value="6-hairpin_glycosidase_sf"/>
</dbReference>
<name>A0A6P1M3G6_9BACT</name>
<dbReference type="SUPFAM" id="SSF74650">
    <property type="entry name" value="Galactose mutarotase-like"/>
    <property type="match status" value="1"/>
</dbReference>
<dbReference type="InterPro" id="IPR012341">
    <property type="entry name" value="6hp_glycosidase-like_sf"/>
</dbReference>
<dbReference type="GO" id="GO:0004553">
    <property type="term" value="F:hydrolase activity, hydrolyzing O-glycosyl compounds"/>
    <property type="evidence" value="ECO:0007669"/>
    <property type="project" value="TreeGrafter"/>
</dbReference>
<evidence type="ECO:0000256" key="5">
    <source>
        <dbReference type="PIRSR" id="PIRSR036289-51"/>
    </source>
</evidence>
<keyword evidence="10" id="KW-1185">Reference proteome</keyword>
<reference evidence="9 10" key="1">
    <citation type="submission" date="2020-01" db="EMBL/GenBank/DDBJ databases">
        <title>Ponticoccus aerotolerans gen. nov., sp. nov., an anaerobic bacterium and proposal of Ponticoccusceae fam. nov., Ponticoccusles ord. nov. and Ponticoccuse classis nov. in the phylum Kiritimatiellaeota.</title>
        <authorList>
            <person name="Zhou L.Y."/>
            <person name="Du Z.J."/>
        </authorList>
    </citation>
    <scope>NUCLEOTIDE SEQUENCE [LARGE SCALE GENOMIC DNA]</scope>
    <source>
        <strain evidence="9 10">S-5007</strain>
    </source>
</reference>
<keyword evidence="3" id="KW-0808">Transferase</keyword>
<evidence type="ECO:0000313" key="10">
    <source>
        <dbReference type="Proteomes" id="UP000464954"/>
    </source>
</evidence>
<keyword evidence="2" id="KW-0328">Glycosyltransferase</keyword>
<dbReference type="Pfam" id="PF03632">
    <property type="entry name" value="Glyco_hydro_65m"/>
    <property type="match status" value="1"/>
</dbReference>
<feature type="domain" description="Glycoside hydrolase family 65 central catalytic" evidence="6">
    <location>
        <begin position="320"/>
        <end position="660"/>
    </location>
</feature>
<dbReference type="AlphaFoldDB" id="A0A6P1M3G6"/>
<gene>
    <name evidence="9" type="ORF">GT409_06700</name>
</gene>
<feature type="binding site" evidence="5">
    <location>
        <begin position="355"/>
        <end position="356"/>
    </location>
    <ligand>
        <name>substrate</name>
    </ligand>
</feature>
<evidence type="ECO:0000256" key="3">
    <source>
        <dbReference type="ARBA" id="ARBA00022679"/>
    </source>
</evidence>
<dbReference type="Gene3D" id="2.60.420.10">
    <property type="entry name" value="Maltose phosphorylase, domain 3"/>
    <property type="match status" value="1"/>
</dbReference>
<dbReference type="Gene3D" id="1.50.10.10">
    <property type="match status" value="1"/>
</dbReference>
<dbReference type="Pfam" id="PF03636">
    <property type="entry name" value="Glyco_hydro_65N"/>
    <property type="match status" value="1"/>
</dbReference>
<evidence type="ECO:0008006" key="11">
    <source>
        <dbReference type="Google" id="ProtNLM"/>
    </source>
</evidence>
<dbReference type="InterPro" id="IPR017045">
    <property type="entry name" value="Malt_Pase/Glycosyl_Hdrlase"/>
</dbReference>
<proteinExistence type="inferred from homology"/>